<feature type="domain" description="DJ-1/PfpI" evidence="4">
    <location>
        <begin position="36"/>
        <end position="231"/>
    </location>
</feature>
<keyword evidence="6" id="KW-1185">Reference proteome</keyword>
<dbReference type="Gene3D" id="3.40.50.880">
    <property type="match status" value="1"/>
</dbReference>
<evidence type="ECO:0000313" key="5">
    <source>
        <dbReference type="EMBL" id="MFI6505823.1"/>
    </source>
</evidence>
<protein>
    <submittedName>
        <fullName evidence="5">Type 1 glutamine amidotransferase domain-containing protein</fullName>
    </submittedName>
</protein>
<sequence>MSATYDTLGTKKVLIVASNPAVSGQTGWPIGFWWAELVHPYWEFTEHGYQVDIASPDGGPLRADSWSDPRDESKYSARDLLSLGFIGSPEHAALVEQTPALAGLRREDYDAVLLVGGQAPMYTFADDPRVHDLVVSFYEAGKITAVVCHSTAVLLKARLSTGELLVKGKTWTGFANSEEDFADAYVGRRIQPFRIEDEARKLADTNFIVQGRFRPHAVRDGLLITGQQQYSGTAAARLVIQALGQ</sequence>
<comment type="caution">
    <text evidence="5">The sequence shown here is derived from an EMBL/GenBank/DDBJ whole genome shotgun (WGS) entry which is preliminary data.</text>
</comment>
<dbReference type="EMBL" id="JBITGY010000024">
    <property type="protein sequence ID" value="MFI6505823.1"/>
    <property type="molecule type" value="Genomic_DNA"/>
</dbReference>
<dbReference type="SUPFAM" id="SSF52317">
    <property type="entry name" value="Class I glutamine amidotransferase-like"/>
    <property type="match status" value="1"/>
</dbReference>
<accession>A0ABW7ZCD5</accession>
<evidence type="ECO:0000256" key="2">
    <source>
        <dbReference type="ARBA" id="ARBA00023239"/>
    </source>
</evidence>
<dbReference type="InterPro" id="IPR002818">
    <property type="entry name" value="DJ-1/PfpI"/>
</dbReference>
<dbReference type="InterPro" id="IPR029062">
    <property type="entry name" value="Class_I_gatase-like"/>
</dbReference>
<keyword evidence="5" id="KW-0315">Glutamine amidotransferase</keyword>
<proteinExistence type="inferred from homology"/>
<dbReference type="InterPro" id="IPR050325">
    <property type="entry name" value="Prot/Nucl_acid_deglycase"/>
</dbReference>
<keyword evidence="1" id="KW-0346">Stress response</keyword>
<reference evidence="5 6" key="1">
    <citation type="submission" date="2024-10" db="EMBL/GenBank/DDBJ databases">
        <title>The Natural Products Discovery Center: Release of the First 8490 Sequenced Strains for Exploring Actinobacteria Biosynthetic Diversity.</title>
        <authorList>
            <person name="Kalkreuter E."/>
            <person name="Kautsar S.A."/>
            <person name="Yang D."/>
            <person name="Bader C.D."/>
            <person name="Teijaro C.N."/>
            <person name="Fluegel L."/>
            <person name="Davis C.M."/>
            <person name="Simpson J.R."/>
            <person name="Lauterbach L."/>
            <person name="Steele A.D."/>
            <person name="Gui C."/>
            <person name="Meng S."/>
            <person name="Li G."/>
            <person name="Viehrig K."/>
            <person name="Ye F."/>
            <person name="Su P."/>
            <person name="Kiefer A.F."/>
            <person name="Nichols A."/>
            <person name="Cepeda A.J."/>
            <person name="Yan W."/>
            <person name="Fan B."/>
            <person name="Jiang Y."/>
            <person name="Adhikari A."/>
            <person name="Zheng C.-J."/>
            <person name="Schuster L."/>
            <person name="Cowan T.M."/>
            <person name="Smanski M.J."/>
            <person name="Chevrette M.G."/>
            <person name="De Carvalho L.P.S."/>
            <person name="Shen B."/>
        </authorList>
    </citation>
    <scope>NUCLEOTIDE SEQUENCE [LARGE SCALE GENOMIC DNA]</scope>
    <source>
        <strain evidence="5 6">NPDC050545</strain>
    </source>
</reference>
<dbReference type="PANTHER" id="PTHR48094">
    <property type="entry name" value="PROTEIN/NUCLEIC ACID DEGLYCASE DJ-1-RELATED"/>
    <property type="match status" value="1"/>
</dbReference>
<evidence type="ECO:0000256" key="3">
    <source>
        <dbReference type="ARBA" id="ARBA00038493"/>
    </source>
</evidence>
<dbReference type="RefSeq" id="WP_397092225.1">
    <property type="nucleotide sequence ID" value="NZ_JBITGY010000024.1"/>
</dbReference>
<name>A0ABW7ZCD5_9ACTN</name>
<dbReference type="CDD" id="cd03141">
    <property type="entry name" value="GATase1_Hsp31_like"/>
    <property type="match status" value="1"/>
</dbReference>
<dbReference type="Pfam" id="PF01965">
    <property type="entry name" value="DJ-1_PfpI"/>
    <property type="match status" value="1"/>
</dbReference>
<keyword evidence="2" id="KW-0456">Lyase</keyword>
<evidence type="ECO:0000259" key="4">
    <source>
        <dbReference type="Pfam" id="PF01965"/>
    </source>
</evidence>
<dbReference type="PANTHER" id="PTHR48094:SF11">
    <property type="entry name" value="GLUTATHIONE-INDEPENDENT GLYOXALASE HSP31-RELATED"/>
    <property type="match status" value="1"/>
</dbReference>
<gene>
    <name evidence="5" type="ORF">ACIBG2_51180</name>
</gene>
<evidence type="ECO:0000313" key="6">
    <source>
        <dbReference type="Proteomes" id="UP001612741"/>
    </source>
</evidence>
<dbReference type="Proteomes" id="UP001612741">
    <property type="component" value="Unassembled WGS sequence"/>
</dbReference>
<organism evidence="5 6">
    <name type="scientific">Nonomuraea typhae</name>
    <dbReference type="NCBI Taxonomy" id="2603600"/>
    <lineage>
        <taxon>Bacteria</taxon>
        <taxon>Bacillati</taxon>
        <taxon>Actinomycetota</taxon>
        <taxon>Actinomycetes</taxon>
        <taxon>Streptosporangiales</taxon>
        <taxon>Streptosporangiaceae</taxon>
        <taxon>Nonomuraea</taxon>
    </lineage>
</organism>
<comment type="similarity">
    <text evidence="3">Belongs to the peptidase C56 family. HSP31-like subfamily.</text>
</comment>
<evidence type="ECO:0000256" key="1">
    <source>
        <dbReference type="ARBA" id="ARBA00023016"/>
    </source>
</evidence>